<feature type="compositionally biased region" description="Low complexity" evidence="1">
    <location>
        <begin position="460"/>
        <end position="471"/>
    </location>
</feature>
<comment type="caution">
    <text evidence="2">The sequence shown here is derived from an EMBL/GenBank/DDBJ whole genome shotgun (WGS) entry which is preliminary data.</text>
</comment>
<protein>
    <submittedName>
        <fullName evidence="2">Leucine rich repeat protein</fullName>
    </submittedName>
</protein>
<dbReference type="AlphaFoldDB" id="A0A2I1CT61"/>
<feature type="region of interest" description="Disordered" evidence="1">
    <location>
        <begin position="350"/>
        <end position="377"/>
    </location>
</feature>
<dbReference type="InterPro" id="IPR032675">
    <property type="entry name" value="LRR_dom_sf"/>
</dbReference>
<feature type="region of interest" description="Disordered" evidence="1">
    <location>
        <begin position="436"/>
        <end position="554"/>
    </location>
</feature>
<dbReference type="InterPro" id="IPR001611">
    <property type="entry name" value="Leu-rich_rpt"/>
</dbReference>
<dbReference type="SUPFAM" id="SSF52047">
    <property type="entry name" value="RNI-like"/>
    <property type="match status" value="1"/>
</dbReference>
<accession>A0A2I1CT61</accession>
<organism evidence="2 3">
    <name type="scientific">Aspergillus campestris (strain IBT 28561)</name>
    <dbReference type="NCBI Taxonomy" id="1392248"/>
    <lineage>
        <taxon>Eukaryota</taxon>
        <taxon>Fungi</taxon>
        <taxon>Dikarya</taxon>
        <taxon>Ascomycota</taxon>
        <taxon>Pezizomycotina</taxon>
        <taxon>Eurotiomycetes</taxon>
        <taxon>Eurotiomycetidae</taxon>
        <taxon>Eurotiales</taxon>
        <taxon>Aspergillaceae</taxon>
        <taxon>Aspergillus</taxon>
        <taxon>Aspergillus subgen. Circumdati</taxon>
    </lineage>
</organism>
<dbReference type="RefSeq" id="XP_024689395.1">
    <property type="nucleotide sequence ID" value="XM_024835485.1"/>
</dbReference>
<feature type="compositionally biased region" description="Low complexity" evidence="1">
    <location>
        <begin position="191"/>
        <end position="209"/>
    </location>
</feature>
<feature type="region of interest" description="Disordered" evidence="1">
    <location>
        <begin position="191"/>
        <end position="224"/>
    </location>
</feature>
<dbReference type="GeneID" id="36543009"/>
<dbReference type="Pfam" id="PF13516">
    <property type="entry name" value="LRR_6"/>
    <property type="match status" value="2"/>
</dbReference>
<dbReference type="OrthoDB" id="9876299at2759"/>
<reference evidence="2" key="1">
    <citation type="submission" date="2016-12" db="EMBL/GenBank/DDBJ databases">
        <title>The genomes of Aspergillus section Nigri reveals drivers in fungal speciation.</title>
        <authorList>
            <consortium name="DOE Joint Genome Institute"/>
            <person name="Vesth T.C."/>
            <person name="Nybo J."/>
            <person name="Theobald S."/>
            <person name="Brandl J."/>
            <person name="Frisvad J.C."/>
            <person name="Nielsen K.F."/>
            <person name="Lyhne E.K."/>
            <person name="Kogle M.E."/>
            <person name="Kuo A."/>
            <person name="Riley R."/>
            <person name="Clum A."/>
            <person name="Nolan M."/>
            <person name="Lipzen A."/>
            <person name="Salamov A."/>
            <person name="Henrissat B."/>
            <person name="Wiebenga A."/>
            <person name="De vries R.P."/>
            <person name="Grigoriev I.V."/>
            <person name="Mortensen U.H."/>
            <person name="Andersen M.R."/>
            <person name="Baker S.E."/>
        </authorList>
    </citation>
    <scope>NUCLEOTIDE SEQUENCE</scope>
    <source>
        <strain evidence="2">IBT 28561</strain>
    </source>
</reference>
<sequence length="626" mass="68472">MGKLNYSSRRISGIKAGKTISKDLKKRIPSRPGSRSTAARDPHLEIDATGRDLEDAGLAEFIGDLIRCIEYKEEGHADGVVKVTELRLRGNKLTVRALENLTEVVKLSAADLRELDLSQNDIRVESAEDKRVWGKFLEAFQNCFLVRKLDLSGNEIGPVGVEVLARAYVQSELDFVEEDAEDVIGGAGVAQQDVGSAGSSSAQSSSRQSGHGRRGQPRERASASRNIGKFQASSAPDGIAANGCYSPASAHVISPHELRKFACTRGLRSIPYLILSDIELSSTGAIHLESMLAMQQTPEHLLAFLPQGKAIAVPEAENGNTGSVIWLPNDALSDHAKRLLEVSETISRLNHSGSSSDISDIDDMSEGSEYGDADAEQKQRDKLKVEYERLSKRVRLDALLKAGITGSELWSRTLLMHAVSRALLLEDKDRVVENTPEISASEEMGETSEAHEQPRESGQEEQQLETQESLGDVIAGHNTWVGDNAGPFQPGSRGFEENFPSLNSAPKAVPQESEDQSSKSDAGKTTQSSPQSKESRPKNANRRKSAPRPAQKEEWRYGLSLDQWRQIIAEAVNADGTLSTAQQVRIIRHASDWDCLKQEISIGGAQNHQQIWKYLETVGCFIYGTI</sequence>
<feature type="compositionally biased region" description="Basic and acidic residues" evidence="1">
    <location>
        <begin position="448"/>
        <end position="458"/>
    </location>
</feature>
<proteinExistence type="predicted"/>
<feature type="compositionally biased region" description="Acidic residues" evidence="1">
    <location>
        <begin position="359"/>
        <end position="374"/>
    </location>
</feature>
<gene>
    <name evidence="2" type="ORF">P168DRAFT_275272</name>
</gene>
<evidence type="ECO:0000313" key="3">
    <source>
        <dbReference type="Proteomes" id="UP000234254"/>
    </source>
</evidence>
<keyword evidence="3" id="KW-1185">Reference proteome</keyword>
<dbReference type="EMBL" id="MSFM01000013">
    <property type="protein sequence ID" value="PKY00801.1"/>
    <property type="molecule type" value="Genomic_DNA"/>
</dbReference>
<evidence type="ECO:0000313" key="2">
    <source>
        <dbReference type="EMBL" id="PKY00801.1"/>
    </source>
</evidence>
<dbReference type="VEuPathDB" id="FungiDB:P168DRAFT_275272"/>
<evidence type="ECO:0000256" key="1">
    <source>
        <dbReference type="SAM" id="MobiDB-lite"/>
    </source>
</evidence>
<feature type="compositionally biased region" description="Polar residues" evidence="1">
    <location>
        <begin position="523"/>
        <end position="532"/>
    </location>
</feature>
<name>A0A2I1CT61_ASPC2</name>
<dbReference type="Gene3D" id="3.80.10.10">
    <property type="entry name" value="Ribonuclease Inhibitor"/>
    <property type="match status" value="1"/>
</dbReference>
<dbReference type="Proteomes" id="UP000234254">
    <property type="component" value="Unassembled WGS sequence"/>
</dbReference>